<evidence type="ECO:0000313" key="2">
    <source>
        <dbReference type="Proteomes" id="UP000002190"/>
    </source>
</evidence>
<proteinExistence type="predicted"/>
<protein>
    <submittedName>
        <fullName evidence="1">Uncharacterized protein</fullName>
    </submittedName>
</protein>
<dbReference type="KEGG" id="bge:BC1002_4196"/>
<name>D5WI94_PARAM</name>
<reference evidence="2" key="1">
    <citation type="submission" date="2010-04" db="EMBL/GenBank/DDBJ databases">
        <title>Complete sequence of chromosome 2 of Burkholderia sp. CCGE1002.</title>
        <authorList>
            <consortium name="US DOE Joint Genome Institute"/>
            <person name="Lucas S."/>
            <person name="Copeland A."/>
            <person name="Lapidus A."/>
            <person name="Cheng J.-F."/>
            <person name="Bruce D."/>
            <person name="Goodwin L."/>
            <person name="Pitluck S."/>
            <person name="Chertkov O."/>
            <person name="Detter J.C."/>
            <person name="Han C."/>
            <person name="Tapia R."/>
            <person name="Land M."/>
            <person name="Hauser L."/>
            <person name="Kyrpides N."/>
            <person name="Ovchinnikova G."/>
            <person name="Martinez-Romero E."/>
            <person name="Hernandez M.A.R."/>
            <person name="Tiedje J.M."/>
            <person name="Woyke T."/>
        </authorList>
    </citation>
    <scope>NUCLEOTIDE SEQUENCE [LARGE SCALE GENOMIC DNA]</scope>
    <source>
        <strain evidence="2">CCGE1002</strain>
    </source>
</reference>
<sequence>MHDIKISSEYRALFNPAFCAVLLREASLSAERTAKVRGTESFSFCASFLILPAVLHEPIRRKLPKTVATSFATWLSSNPLLRSQFVSLAGITKEITRQGMLFGVSHGALSIEAGRLTPSGSMKLQLPEYESGATEMGECVRAAQFMGRWLPSAGNTTTVLALLGMRA</sequence>
<dbReference type="InterPro" id="IPR045390">
    <property type="entry name" value="ABC-3C_MC3"/>
</dbReference>
<evidence type="ECO:0000313" key="1">
    <source>
        <dbReference type="EMBL" id="ADG18189.1"/>
    </source>
</evidence>
<dbReference type="EMBL" id="CP002014">
    <property type="protein sequence ID" value="ADG18189.1"/>
    <property type="molecule type" value="Genomic_DNA"/>
</dbReference>
<gene>
    <name evidence="1" type="ordered locus">BC1002_4196</name>
</gene>
<dbReference type="Pfam" id="PF20131">
    <property type="entry name" value="MC3"/>
    <property type="match status" value="1"/>
</dbReference>
<dbReference type="HOGENOM" id="CLU_136780_0_0_4"/>
<dbReference type="eggNOG" id="ENOG50333AQ">
    <property type="taxonomic scope" value="Bacteria"/>
</dbReference>
<dbReference type="STRING" id="640511.BC1002_4196"/>
<organism evidence="1 2">
    <name type="scientific">Paraburkholderia atlantica</name>
    <dbReference type="NCBI Taxonomy" id="2654982"/>
    <lineage>
        <taxon>Bacteria</taxon>
        <taxon>Pseudomonadati</taxon>
        <taxon>Pseudomonadota</taxon>
        <taxon>Betaproteobacteria</taxon>
        <taxon>Burkholderiales</taxon>
        <taxon>Burkholderiaceae</taxon>
        <taxon>Paraburkholderia</taxon>
    </lineage>
</organism>
<accession>D5WI94</accession>
<reference evidence="1 2" key="2">
    <citation type="journal article" date="2012" name="J. Bacteriol.">
        <title>Genome Sequences of Burkholderia sp. Strains CCGE1002 and H160, Isolated from Legume Nodules in Mexico and Brazil.</title>
        <authorList>
            <person name="Ormeno-Orrillo E."/>
            <person name="Rogel M.A."/>
            <person name="Chueire L.M."/>
            <person name="Tiedje J.M."/>
            <person name="Martinez-Romero E."/>
            <person name="Hungria M."/>
        </authorList>
    </citation>
    <scope>NUCLEOTIDE SEQUENCE [LARGE SCALE GENOMIC DNA]</scope>
    <source>
        <strain evidence="1 2">CCGE1002</strain>
    </source>
</reference>
<dbReference type="GeneID" id="301098569"/>
<dbReference type="Proteomes" id="UP000002190">
    <property type="component" value="Chromosome 2"/>
</dbReference>
<dbReference type="AlphaFoldDB" id="D5WI94"/>
<dbReference type="RefSeq" id="WP_013091989.1">
    <property type="nucleotide sequence ID" value="NC_014118.1"/>
</dbReference>